<accession>A0A420DPA9</accession>
<proteinExistence type="inferred from homology"/>
<evidence type="ECO:0000313" key="5">
    <source>
        <dbReference type="Proteomes" id="UP000284407"/>
    </source>
</evidence>
<feature type="domain" description="NADH:ubiquinone oxidoreductase intermediate-associated protein 30" evidence="3">
    <location>
        <begin position="29"/>
        <end position="162"/>
    </location>
</feature>
<dbReference type="Pfam" id="PF08547">
    <property type="entry name" value="CIA30"/>
    <property type="match status" value="1"/>
</dbReference>
<dbReference type="AlphaFoldDB" id="A0A420DPA9"/>
<evidence type="ECO:0000256" key="1">
    <source>
        <dbReference type="ARBA" id="ARBA00007884"/>
    </source>
</evidence>
<dbReference type="InterPro" id="IPR039131">
    <property type="entry name" value="NDUFAF1"/>
</dbReference>
<dbReference type="RefSeq" id="WP_322787433.1">
    <property type="nucleotide sequence ID" value="NZ_RAQK01000001.1"/>
</dbReference>
<evidence type="ECO:0000259" key="3">
    <source>
        <dbReference type="Pfam" id="PF08547"/>
    </source>
</evidence>
<name>A0A420DPA9_9RHOB</name>
<dbReference type="InterPro" id="IPR013857">
    <property type="entry name" value="NADH-UbQ_OxRdtase-assoc_prot30"/>
</dbReference>
<comment type="similarity">
    <text evidence="1">Belongs to the CIA30 family.</text>
</comment>
<keyword evidence="2" id="KW-0732">Signal</keyword>
<organism evidence="4 5">
    <name type="scientific">Sulfitobacter guttiformis</name>
    <dbReference type="NCBI Taxonomy" id="74349"/>
    <lineage>
        <taxon>Bacteria</taxon>
        <taxon>Pseudomonadati</taxon>
        <taxon>Pseudomonadota</taxon>
        <taxon>Alphaproteobacteria</taxon>
        <taxon>Rhodobacterales</taxon>
        <taxon>Roseobacteraceae</taxon>
        <taxon>Sulfitobacter</taxon>
    </lineage>
</organism>
<dbReference type="InterPro" id="IPR008979">
    <property type="entry name" value="Galactose-bd-like_sf"/>
</dbReference>
<dbReference type="PANTHER" id="PTHR13194">
    <property type="entry name" value="COMPLEX I INTERMEDIATE-ASSOCIATED PROTEIN 30"/>
    <property type="match status" value="1"/>
</dbReference>
<dbReference type="Proteomes" id="UP000284407">
    <property type="component" value="Unassembled WGS sequence"/>
</dbReference>
<dbReference type="Gene3D" id="2.60.120.430">
    <property type="entry name" value="Galactose-binding lectin"/>
    <property type="match status" value="1"/>
</dbReference>
<dbReference type="SUPFAM" id="SSF49785">
    <property type="entry name" value="Galactose-binding domain-like"/>
    <property type="match status" value="1"/>
</dbReference>
<sequence length="179" mass="19737">MYGIRRAMMVLVILATPLTAGDGTMELNPDWEYVADRVMGGVSTGEVSRGTVSGREAARLTGEVSLDNNGGFIQMAFDLDGGAVMDASGWRGIEIDLRGNRASYEIRLRTDQLARPWQSFRAEFTTTGDWETVQLPWDVFEARKTDAVLDPARLRRIGVLAIGSEMQADIAVSGIRFYK</sequence>
<evidence type="ECO:0000256" key="2">
    <source>
        <dbReference type="SAM" id="SignalP"/>
    </source>
</evidence>
<comment type="caution">
    <text evidence="4">The sequence shown here is derived from an EMBL/GenBank/DDBJ whole genome shotgun (WGS) entry which is preliminary data.</text>
</comment>
<keyword evidence="5" id="KW-1185">Reference proteome</keyword>
<reference evidence="4 5" key="1">
    <citation type="submission" date="2018-09" db="EMBL/GenBank/DDBJ databases">
        <title>Genomic Encyclopedia of Archaeal and Bacterial Type Strains, Phase II (KMG-II): from individual species to whole genera.</title>
        <authorList>
            <person name="Goeker M."/>
        </authorList>
    </citation>
    <scope>NUCLEOTIDE SEQUENCE [LARGE SCALE GENOMIC DNA]</scope>
    <source>
        <strain evidence="4 5">DSM 11458</strain>
    </source>
</reference>
<dbReference type="STRING" id="1443111.Z949_2644"/>
<gene>
    <name evidence="4" type="ORF">C8N30_0667</name>
</gene>
<dbReference type="PANTHER" id="PTHR13194:SF19">
    <property type="entry name" value="NAD(P)-BINDING ROSSMANN-FOLD SUPERFAMILY PROTEIN"/>
    <property type="match status" value="1"/>
</dbReference>
<protein>
    <submittedName>
        <fullName evidence="4">Adhesin HecA-like repeat protein</fullName>
    </submittedName>
</protein>
<feature type="chain" id="PRO_5019135194" evidence="2">
    <location>
        <begin position="21"/>
        <end position="179"/>
    </location>
</feature>
<feature type="signal peptide" evidence="2">
    <location>
        <begin position="1"/>
        <end position="20"/>
    </location>
</feature>
<dbReference type="EMBL" id="RAQK01000001">
    <property type="protein sequence ID" value="RKE96116.1"/>
    <property type="molecule type" value="Genomic_DNA"/>
</dbReference>
<evidence type="ECO:0000313" key="4">
    <source>
        <dbReference type="EMBL" id="RKE96116.1"/>
    </source>
</evidence>